<dbReference type="Pfam" id="PF00202">
    <property type="entry name" value="Aminotran_3"/>
    <property type="match status" value="2"/>
</dbReference>
<dbReference type="PANTHER" id="PTHR42684">
    <property type="entry name" value="ADENOSYLMETHIONINE-8-AMINO-7-OXONONANOATE AMINOTRANSFERASE"/>
    <property type="match status" value="1"/>
</dbReference>
<keyword evidence="3" id="KW-0808">Transferase</keyword>
<dbReference type="Gene3D" id="3.90.1150.10">
    <property type="entry name" value="Aspartate Aminotransferase, domain 1"/>
    <property type="match status" value="2"/>
</dbReference>
<dbReference type="PANTHER" id="PTHR42684:SF3">
    <property type="entry name" value="ADENOSYLMETHIONINE-8-AMINO-7-OXONONANOATE AMINOTRANSFERASE"/>
    <property type="match status" value="1"/>
</dbReference>
<keyword evidence="2" id="KW-0032">Aminotransferase</keyword>
<dbReference type="InterPro" id="IPR015424">
    <property type="entry name" value="PyrdxlP-dep_Trfase"/>
</dbReference>
<proteinExistence type="predicted"/>
<dbReference type="GO" id="GO:0009102">
    <property type="term" value="P:biotin biosynthetic process"/>
    <property type="evidence" value="ECO:0007669"/>
    <property type="project" value="TreeGrafter"/>
</dbReference>
<dbReference type="InterPro" id="IPR015421">
    <property type="entry name" value="PyrdxlP-dep_Trfase_major"/>
</dbReference>
<dbReference type="CDD" id="cd03109">
    <property type="entry name" value="DTBS"/>
    <property type="match status" value="1"/>
</dbReference>
<organism evidence="6 7">
    <name type="scientific">Calocera cornea HHB12733</name>
    <dbReference type="NCBI Taxonomy" id="1353952"/>
    <lineage>
        <taxon>Eukaryota</taxon>
        <taxon>Fungi</taxon>
        <taxon>Dikarya</taxon>
        <taxon>Basidiomycota</taxon>
        <taxon>Agaricomycotina</taxon>
        <taxon>Dacrymycetes</taxon>
        <taxon>Dacrymycetales</taxon>
        <taxon>Dacrymycetaceae</taxon>
        <taxon>Calocera</taxon>
    </lineage>
</organism>
<evidence type="ECO:0000313" key="6">
    <source>
        <dbReference type="EMBL" id="KZT56956.1"/>
    </source>
</evidence>
<dbReference type="SUPFAM" id="SSF53383">
    <property type="entry name" value="PLP-dependent transferases"/>
    <property type="match status" value="1"/>
</dbReference>
<dbReference type="EMBL" id="KV423970">
    <property type="protein sequence ID" value="KZT56956.1"/>
    <property type="molecule type" value="Genomic_DNA"/>
</dbReference>
<dbReference type="GO" id="GO:0030170">
    <property type="term" value="F:pyridoxal phosphate binding"/>
    <property type="evidence" value="ECO:0007669"/>
    <property type="project" value="InterPro"/>
</dbReference>
<evidence type="ECO:0000256" key="4">
    <source>
        <dbReference type="ARBA" id="ARBA00022898"/>
    </source>
</evidence>
<dbReference type="Pfam" id="PF13500">
    <property type="entry name" value="AAA_26"/>
    <property type="match status" value="1"/>
</dbReference>
<evidence type="ECO:0000256" key="3">
    <source>
        <dbReference type="ARBA" id="ARBA00022679"/>
    </source>
</evidence>
<dbReference type="Proteomes" id="UP000076842">
    <property type="component" value="Unassembled WGS sequence"/>
</dbReference>
<dbReference type="GO" id="GO:0005739">
    <property type="term" value="C:mitochondrion"/>
    <property type="evidence" value="ECO:0007669"/>
    <property type="project" value="UniProtKB-SubCell"/>
</dbReference>
<dbReference type="GO" id="GO:0004015">
    <property type="term" value="F:adenosylmethionine-8-amino-7-oxononanoate transaminase activity"/>
    <property type="evidence" value="ECO:0007669"/>
    <property type="project" value="TreeGrafter"/>
</dbReference>
<dbReference type="GO" id="GO:0004141">
    <property type="term" value="F:dethiobiotin synthase activity"/>
    <property type="evidence" value="ECO:0007669"/>
    <property type="project" value="TreeGrafter"/>
</dbReference>
<name>A0A165FMJ2_9BASI</name>
<dbReference type="InterPro" id="IPR027417">
    <property type="entry name" value="P-loop_NTPase"/>
</dbReference>
<dbReference type="InterPro" id="IPR049704">
    <property type="entry name" value="Aminotrans_3_PPA_site"/>
</dbReference>
<dbReference type="SUPFAM" id="SSF52540">
    <property type="entry name" value="P-loop containing nucleoside triphosphate hydrolases"/>
    <property type="match status" value="1"/>
</dbReference>
<dbReference type="AlphaFoldDB" id="A0A165FMJ2"/>
<comment type="subcellular location">
    <subcellularLocation>
        <location evidence="1">Mitochondrion</location>
    </subcellularLocation>
</comment>
<keyword evidence="4" id="KW-0663">Pyridoxal phosphate</keyword>
<evidence type="ECO:0000256" key="1">
    <source>
        <dbReference type="ARBA" id="ARBA00004173"/>
    </source>
</evidence>
<dbReference type="InterPro" id="IPR005814">
    <property type="entry name" value="Aminotrans_3"/>
</dbReference>
<dbReference type="InParanoid" id="A0A165FMJ2"/>
<dbReference type="OrthoDB" id="425114at2759"/>
<dbReference type="Gene3D" id="3.40.50.300">
    <property type="entry name" value="P-loop containing nucleotide triphosphate hydrolases"/>
    <property type="match status" value="1"/>
</dbReference>
<feature type="compositionally biased region" description="Acidic residues" evidence="5">
    <location>
        <begin position="501"/>
        <end position="514"/>
    </location>
</feature>
<accession>A0A165FMJ2</accession>
<feature type="region of interest" description="Disordered" evidence="5">
    <location>
        <begin position="484"/>
        <end position="514"/>
    </location>
</feature>
<dbReference type="STRING" id="1353952.A0A165FMJ2"/>
<dbReference type="PROSITE" id="PS00600">
    <property type="entry name" value="AA_TRANSFER_CLASS_3"/>
    <property type="match status" value="1"/>
</dbReference>
<dbReference type="Gene3D" id="3.40.640.10">
    <property type="entry name" value="Type I PLP-dependent aspartate aminotransferase-like (Major domain)"/>
    <property type="match status" value="1"/>
</dbReference>
<evidence type="ECO:0000313" key="7">
    <source>
        <dbReference type="Proteomes" id="UP000076842"/>
    </source>
</evidence>
<reference evidence="6 7" key="1">
    <citation type="journal article" date="2016" name="Mol. Biol. Evol.">
        <title>Comparative Genomics of Early-Diverging Mushroom-Forming Fungi Provides Insights into the Origins of Lignocellulose Decay Capabilities.</title>
        <authorList>
            <person name="Nagy L.G."/>
            <person name="Riley R."/>
            <person name="Tritt A."/>
            <person name="Adam C."/>
            <person name="Daum C."/>
            <person name="Floudas D."/>
            <person name="Sun H."/>
            <person name="Yadav J.S."/>
            <person name="Pangilinan J."/>
            <person name="Larsson K.H."/>
            <person name="Matsuura K."/>
            <person name="Barry K."/>
            <person name="Labutti K."/>
            <person name="Kuo R."/>
            <person name="Ohm R.A."/>
            <person name="Bhattacharya S.S."/>
            <person name="Shirouzu T."/>
            <person name="Yoshinaga Y."/>
            <person name="Martin F.M."/>
            <person name="Grigoriev I.V."/>
            <person name="Hibbett D.S."/>
        </authorList>
    </citation>
    <scope>NUCLEOTIDE SEQUENCE [LARGE SCALE GENOMIC DNA]</scope>
    <source>
        <strain evidence="6 7">HHB12733</strain>
    </source>
</reference>
<protein>
    <submittedName>
        <fullName evidence="6">Onanonoxo-7-onima-8-eninoihtemlysoneda</fullName>
    </submittedName>
</protein>
<dbReference type="InterPro" id="IPR015422">
    <property type="entry name" value="PyrdxlP-dep_Trfase_small"/>
</dbReference>
<keyword evidence="7" id="KW-1185">Reference proteome</keyword>
<feature type="non-terminal residue" evidence="6">
    <location>
        <position position="841"/>
    </location>
</feature>
<sequence length="841" mass="92133">MSLLFRHLRAHAVFGANTDVGKTILTTALCRAIASLDERERVHYLKPVSTGSLAEADDLHVDRYKGTYGERIATKCLFRYDDPVSPHLAAQRKDTDRQTPSDADVVRAITDHLSTCAQDPGWAWVETAGGVLSPSLSGTPQADTYRPLRLPVLLIGDSRLGGIGSTLSAWESLTLRGYEVPMVLLFRDEYYKNWDYLQRWFAKNGKGTSVVPVDSVPERLPEDDADRHSLERYYASLSSPSGELQQVLKQLDVRHQERIDELDTLGERTRQKAWWPFTQHGNVRNVMAIDSAQGDFYATYSPATGLASQDAPIATSPAVESNITNDSLLQPVFDGSASWWTQAVGHSSYPLTLAAAHAAGRYGHVIFPSAAHAPALELAERLLGPSGPGHGWADRVFWSDDGSTAVEVALKMATRSTQLRMSPANGTSVSEGSELGVLGLKGSYHGDTIGAMDASEPSVYSSAVPWYRGRGYWFAPPTVGVKDGRPFITIPPTDDPRKEEQDDETGDADSDSTEETVIEYFDSLHEIYDVPGRLISKLARHYMMEIGAVMAQLRTAGRRCGAVLIEPLLMGAGGMLFVDPLFQRILIDSVRGTDRSLPPDWPYDASTEIDTDVVPPIIFDEVFVGFDRIGVSPSAVLGVKPDIAAYAKILTGGLVPMSVTLASKDIFDIFLGDTTPQALLHGHSYTAHPIGCAVANRTMDLIEDVKQGEDWQAAKGRWTGSGGGGDAIWSLWDQEYVFRISHMPVVQRVMAMGTVLAIDLEVPGSGEYVRIFWRKISESITKVTQRRAAQSFSTSCGRHVDLHFSGIHSRPLGKTVYFMCSLNTPGETLRSIEKVLEKTLS</sequence>
<evidence type="ECO:0000256" key="5">
    <source>
        <dbReference type="SAM" id="MobiDB-lite"/>
    </source>
</evidence>
<gene>
    <name evidence="6" type="ORF">CALCODRAFT_453693</name>
</gene>
<evidence type="ECO:0000256" key="2">
    <source>
        <dbReference type="ARBA" id="ARBA00022576"/>
    </source>
</evidence>